<evidence type="ECO:0000256" key="4">
    <source>
        <dbReference type="ARBA" id="ARBA00022679"/>
    </source>
</evidence>
<dbReference type="NCBIfam" id="NF005744">
    <property type="entry name" value="PRK07568.1"/>
    <property type="match status" value="1"/>
</dbReference>
<evidence type="ECO:0000256" key="2">
    <source>
        <dbReference type="ARBA" id="ARBA00007441"/>
    </source>
</evidence>
<gene>
    <name evidence="8" type="ORF">EDD71_1066</name>
</gene>
<dbReference type="Pfam" id="PF00155">
    <property type="entry name" value="Aminotran_1_2"/>
    <property type="match status" value="1"/>
</dbReference>
<comment type="caution">
    <text evidence="8">The sequence shown here is derived from an EMBL/GenBank/DDBJ whole genome shotgun (WGS) entry which is preliminary data.</text>
</comment>
<dbReference type="InterPro" id="IPR004838">
    <property type="entry name" value="NHTrfase_class1_PyrdxlP-BS"/>
</dbReference>
<accession>A0A4R7KQR7</accession>
<dbReference type="EMBL" id="SOAZ01000006">
    <property type="protein sequence ID" value="TDT61522.1"/>
    <property type="molecule type" value="Genomic_DNA"/>
</dbReference>
<evidence type="ECO:0000256" key="6">
    <source>
        <dbReference type="RuleBase" id="RU000481"/>
    </source>
</evidence>
<keyword evidence="9" id="KW-1185">Reference proteome</keyword>
<dbReference type="Gene3D" id="3.40.640.10">
    <property type="entry name" value="Type I PLP-dependent aspartate aminotransferase-like (Major domain)"/>
    <property type="match status" value="1"/>
</dbReference>
<dbReference type="Proteomes" id="UP000295325">
    <property type="component" value="Unassembled WGS sequence"/>
</dbReference>
<comment type="cofactor">
    <cofactor evidence="1 6">
        <name>pyridoxal 5'-phosphate</name>
        <dbReference type="ChEBI" id="CHEBI:597326"/>
    </cofactor>
</comment>
<dbReference type="AlphaFoldDB" id="A0A4R7KQR7"/>
<proteinExistence type="inferred from homology"/>
<feature type="domain" description="Aminotransferase class I/classII large" evidence="7">
    <location>
        <begin position="36"/>
        <end position="386"/>
    </location>
</feature>
<dbReference type="InterPro" id="IPR050596">
    <property type="entry name" value="AspAT/PAT-like"/>
</dbReference>
<dbReference type="GO" id="GO:0008483">
    <property type="term" value="F:transaminase activity"/>
    <property type="evidence" value="ECO:0007669"/>
    <property type="project" value="UniProtKB-KW"/>
</dbReference>
<keyword evidence="3 6" id="KW-0032">Aminotransferase</keyword>
<comment type="similarity">
    <text evidence="2 6">Belongs to the class-I pyridoxal-phosphate-dependent aminotransferase family.</text>
</comment>
<dbReference type="EC" id="2.6.1.-" evidence="6"/>
<dbReference type="OrthoDB" id="9802328at2"/>
<protein>
    <recommendedName>
        <fullName evidence="6">Aminotransferase</fullName>
        <ecNumber evidence="6">2.6.1.-</ecNumber>
    </recommendedName>
</protein>
<evidence type="ECO:0000256" key="3">
    <source>
        <dbReference type="ARBA" id="ARBA00022576"/>
    </source>
</evidence>
<dbReference type="InterPro" id="IPR015422">
    <property type="entry name" value="PyrdxlP-dep_Trfase_small"/>
</dbReference>
<keyword evidence="5" id="KW-0663">Pyridoxal phosphate</keyword>
<dbReference type="PANTHER" id="PTHR46383">
    <property type="entry name" value="ASPARTATE AMINOTRANSFERASE"/>
    <property type="match status" value="1"/>
</dbReference>
<name>A0A4R7KQR7_9CLOT</name>
<evidence type="ECO:0000313" key="9">
    <source>
        <dbReference type="Proteomes" id="UP000295325"/>
    </source>
</evidence>
<reference evidence="8 9" key="1">
    <citation type="submission" date="2019-03" db="EMBL/GenBank/DDBJ databases">
        <title>Genomic Encyclopedia of Type Strains, Phase IV (KMG-IV): sequencing the most valuable type-strain genomes for metagenomic binning, comparative biology and taxonomic classification.</title>
        <authorList>
            <person name="Goeker M."/>
        </authorList>
    </citation>
    <scope>NUCLEOTIDE SEQUENCE [LARGE SCALE GENOMIC DNA]</scope>
    <source>
        <strain evidence="8 9">DSM 24455</strain>
    </source>
</reference>
<evidence type="ECO:0000313" key="8">
    <source>
        <dbReference type="EMBL" id="TDT61522.1"/>
    </source>
</evidence>
<dbReference type="InterPro" id="IPR015421">
    <property type="entry name" value="PyrdxlP-dep_Trfase_major"/>
</dbReference>
<sequence>MPKLSSRVLRMQASPIRKFAPLADDAKSKGKKIYYLNIGQPDIHTPEIFYKAISEFRDHVLKYSESQGIPELISSFIKYYKKWGIELNKNEIIITNGGSEAVLFALMAITDYGDNVLIPEPFYTNYNGFSQAAGINIKPFLTYAKQGFHLPSEEEIEKHVDDRTKAILLSNPGNPTGVVYSKEELNRIANIAKKHDLYVISDEVYREFVYDGLEYTSFMHLKDMNNRVILVDSISKRYSACGARIGLVASKNHELMENILKLCQSRLCVPIIEQIGAAKLVDTPDEYFIEIKKEYQRRRDVVYSALKEMPGVICEKPTGAFYMIAKLPVKSAEDFVEWLLTDYSMDNETVMLAPAEGFYATQGLGKDEVRISYCLNTEDLKKAMNIIKNGLLEYRKLKE</sequence>
<organism evidence="8 9">
    <name type="scientific">Fonticella tunisiensis</name>
    <dbReference type="NCBI Taxonomy" id="1096341"/>
    <lineage>
        <taxon>Bacteria</taxon>
        <taxon>Bacillati</taxon>
        <taxon>Bacillota</taxon>
        <taxon>Clostridia</taxon>
        <taxon>Eubacteriales</taxon>
        <taxon>Clostridiaceae</taxon>
        <taxon>Fonticella</taxon>
    </lineage>
</organism>
<dbReference type="CDD" id="cd00609">
    <property type="entry name" value="AAT_like"/>
    <property type="match status" value="1"/>
</dbReference>
<keyword evidence="4 6" id="KW-0808">Transferase</keyword>
<dbReference type="Gene3D" id="3.90.1150.10">
    <property type="entry name" value="Aspartate Aminotransferase, domain 1"/>
    <property type="match status" value="1"/>
</dbReference>
<dbReference type="PRINTS" id="PR00753">
    <property type="entry name" value="ACCSYNTHASE"/>
</dbReference>
<dbReference type="InterPro" id="IPR015424">
    <property type="entry name" value="PyrdxlP-dep_Trfase"/>
</dbReference>
<dbReference type="PROSITE" id="PS00105">
    <property type="entry name" value="AA_TRANSFER_CLASS_1"/>
    <property type="match status" value="1"/>
</dbReference>
<dbReference type="RefSeq" id="WP_133627639.1">
    <property type="nucleotide sequence ID" value="NZ_SOAZ01000006.1"/>
</dbReference>
<dbReference type="GO" id="GO:0030170">
    <property type="term" value="F:pyridoxal phosphate binding"/>
    <property type="evidence" value="ECO:0007669"/>
    <property type="project" value="InterPro"/>
</dbReference>
<evidence type="ECO:0000256" key="1">
    <source>
        <dbReference type="ARBA" id="ARBA00001933"/>
    </source>
</evidence>
<evidence type="ECO:0000256" key="5">
    <source>
        <dbReference type="ARBA" id="ARBA00022898"/>
    </source>
</evidence>
<evidence type="ECO:0000259" key="7">
    <source>
        <dbReference type="Pfam" id="PF00155"/>
    </source>
</evidence>
<dbReference type="InterPro" id="IPR004839">
    <property type="entry name" value="Aminotransferase_I/II_large"/>
</dbReference>
<dbReference type="GO" id="GO:0006520">
    <property type="term" value="P:amino acid metabolic process"/>
    <property type="evidence" value="ECO:0007669"/>
    <property type="project" value="InterPro"/>
</dbReference>
<dbReference type="SUPFAM" id="SSF53383">
    <property type="entry name" value="PLP-dependent transferases"/>
    <property type="match status" value="1"/>
</dbReference>